<comment type="caution">
    <text evidence="2">The sequence shown here is derived from an EMBL/GenBank/DDBJ whole genome shotgun (WGS) entry which is preliminary data.</text>
</comment>
<feature type="domain" description="Xylose isomerase-like TIM barrel" evidence="1">
    <location>
        <begin position="48"/>
        <end position="285"/>
    </location>
</feature>
<proteinExistence type="predicted"/>
<organism evidence="2 3">
    <name type="scientific">Candidatus Nealsonbacteria bacterium RIFOXYB1_FULL_40_15</name>
    <dbReference type="NCBI Taxonomy" id="1801677"/>
    <lineage>
        <taxon>Bacteria</taxon>
        <taxon>Candidatus Nealsoniibacteriota</taxon>
    </lineage>
</organism>
<evidence type="ECO:0000313" key="3">
    <source>
        <dbReference type="Proteomes" id="UP000177740"/>
    </source>
</evidence>
<name>A0A1G2EN06_9BACT</name>
<reference evidence="2 3" key="1">
    <citation type="journal article" date="2016" name="Nat. Commun.">
        <title>Thousands of microbial genomes shed light on interconnected biogeochemical processes in an aquifer system.</title>
        <authorList>
            <person name="Anantharaman K."/>
            <person name="Brown C.T."/>
            <person name="Hug L.A."/>
            <person name="Sharon I."/>
            <person name="Castelle C.J."/>
            <person name="Probst A.J."/>
            <person name="Thomas B.C."/>
            <person name="Singh A."/>
            <person name="Wilkins M.J."/>
            <person name="Karaoz U."/>
            <person name="Brodie E.L."/>
            <person name="Williams K.H."/>
            <person name="Hubbard S.S."/>
            <person name="Banfield J.F."/>
        </authorList>
    </citation>
    <scope>NUCLEOTIDE SEQUENCE [LARGE SCALE GENOMIC DNA]</scope>
</reference>
<accession>A0A1G2EN06</accession>
<dbReference type="SUPFAM" id="SSF51658">
    <property type="entry name" value="Xylose isomerase-like"/>
    <property type="match status" value="1"/>
</dbReference>
<dbReference type="Pfam" id="PF01261">
    <property type="entry name" value="AP_endonuc_2"/>
    <property type="match status" value="1"/>
</dbReference>
<dbReference type="Gene3D" id="3.20.20.150">
    <property type="entry name" value="Divalent-metal-dependent TIM barrel enzymes"/>
    <property type="match status" value="1"/>
</dbReference>
<evidence type="ECO:0000313" key="2">
    <source>
        <dbReference type="EMBL" id="OGZ27173.1"/>
    </source>
</evidence>
<gene>
    <name evidence="2" type="ORF">A2365_00695</name>
</gene>
<dbReference type="EMBL" id="MHMM01000010">
    <property type="protein sequence ID" value="OGZ27173.1"/>
    <property type="molecule type" value="Genomic_DNA"/>
</dbReference>
<protein>
    <recommendedName>
        <fullName evidence="1">Xylose isomerase-like TIM barrel domain-containing protein</fullName>
    </recommendedName>
</protein>
<dbReference type="AlphaFoldDB" id="A0A1G2EN06"/>
<dbReference type="STRING" id="1801677.A2365_00695"/>
<dbReference type="Proteomes" id="UP000177740">
    <property type="component" value="Unassembled WGS sequence"/>
</dbReference>
<evidence type="ECO:0000259" key="1">
    <source>
        <dbReference type="Pfam" id="PF01261"/>
    </source>
</evidence>
<sequence>MLRISLPCSPFKEEELYARKDILESCLGKNYPIGLELCGKWKDFFDLESLKNAEKNLKKFRKEAGENFFFSLHAPIKVEDIASDTFGLENNKGFEDFSHILAVAERFGASLVNFHAPVFSEVLPPKEESASLVEKQIKKVSEYVSKADFKGIICLENIPACYDPGFGFGVGFNNLEDFKNLPGGVFATVDLCHLATLSNDLVKEMEKIAPIIKEIHFNDGKTGSDGFEGGLVPGEGDISIRVFKEEITPFLKKLSDVNIVIEVLREDFISSDNSKKTLEKLAKWLDIF</sequence>
<dbReference type="InterPro" id="IPR036237">
    <property type="entry name" value="Xyl_isomerase-like_sf"/>
</dbReference>
<dbReference type="InterPro" id="IPR013022">
    <property type="entry name" value="Xyl_isomerase-like_TIM-brl"/>
</dbReference>